<evidence type="ECO:0000259" key="6">
    <source>
        <dbReference type="PROSITE" id="PS50135"/>
    </source>
</evidence>
<protein>
    <recommendedName>
        <fullName evidence="6">ZZ-type domain-containing protein</fullName>
    </recommendedName>
</protein>
<feature type="compositionally biased region" description="Basic and acidic residues" evidence="5">
    <location>
        <begin position="691"/>
        <end position="701"/>
    </location>
</feature>
<dbReference type="SMART" id="SM00291">
    <property type="entry name" value="ZnF_ZZ"/>
    <property type="match status" value="4"/>
</dbReference>
<feature type="domain" description="ZZ-type" evidence="6">
    <location>
        <begin position="230"/>
        <end position="289"/>
    </location>
</feature>
<dbReference type="GeneID" id="90076278"/>
<gene>
    <name evidence="7" type="ORF">DASC09_056280</name>
</gene>
<evidence type="ECO:0000256" key="5">
    <source>
        <dbReference type="SAM" id="MobiDB-lite"/>
    </source>
</evidence>
<dbReference type="CDD" id="cd02340">
    <property type="entry name" value="ZZ_NBR1_like"/>
    <property type="match status" value="2"/>
</dbReference>
<feature type="compositionally biased region" description="Low complexity" evidence="5">
    <location>
        <begin position="708"/>
        <end position="717"/>
    </location>
</feature>
<dbReference type="GO" id="GO:0070530">
    <property type="term" value="F:K63-linked polyubiquitin modification-dependent protein binding"/>
    <property type="evidence" value="ECO:0007669"/>
    <property type="project" value="TreeGrafter"/>
</dbReference>
<keyword evidence="8" id="KW-1185">Reference proteome</keyword>
<evidence type="ECO:0000256" key="2">
    <source>
        <dbReference type="ARBA" id="ARBA00022771"/>
    </source>
</evidence>
<feature type="region of interest" description="Disordered" evidence="5">
    <location>
        <begin position="676"/>
        <end position="717"/>
    </location>
</feature>
<dbReference type="InterPro" id="IPR043145">
    <property type="entry name" value="Znf_ZZ_sf"/>
</dbReference>
<dbReference type="InterPro" id="IPR052260">
    <property type="entry name" value="Autophagy_Rcpt_SigReg"/>
</dbReference>
<feature type="compositionally biased region" description="Polar residues" evidence="5">
    <location>
        <begin position="135"/>
        <end position="147"/>
    </location>
</feature>
<evidence type="ECO:0000256" key="4">
    <source>
        <dbReference type="PROSITE-ProRule" id="PRU00228"/>
    </source>
</evidence>
<sequence>MPLPTPDPQGKSSVFVKLLYYSKEDGKLQCTRKTVKVLRSYINSAQFQGVIQDVLGIKCDIILKRRSRRHRDFVNLSSDADFKALMRSLKVKNYIKLVVIDSDHIKPFELSDALFKDPVDGASFAETAFDEKYFSSTETSSGEQSNDVDAKVSTSDESKSVSDAPAATLSSPVLGDDILKKVVSFLGENGLFKDLNTSIDDLNRNLMEIVDSKKANKESSGNVSCNKAVHYRIYCDGCDFHGENWIAGNRYKCLICDDYDLCEACEKKGVVTGKHCNNHVMAKIIEPVGKFTKKDFSAKALSRMIDGRNGVAVRVETKNPCIISKPNCNAGKPHPGIVCDGCHPHDFGTDLRGIRYKCLECSDYDLCEKCVSNGTTTLSHSNKHTMLRIPGPSGTYPLIRPHFSELTNASSCRQANVSPSIIAHAYCDACKQDNRFTEDIKGLRYKCLSCSNFDLCQSCYSNNAEVGSHSCSHPMAAVMPAKQMHFSSVFSNSCNEPPVKDLENAYCDSCSDKDSAVYIEGLRFHCRDCYNFDLCKTCYDKRVSVNCHSPEHNMVAMLPAAMTDKFVFRDGLEPTVTTDKVIDLGFKRDSDLGRKVEQLFAGDNGLKKLEELIAKAEKFDQLAALSEKQDPEEIVEEIKQMVTSAGETQKAVKESDEVMQAASVPEQLLQTEEKEEIEHVQEKEDIEDDEAKEKEEIKDVDNNDIYESSSSNSTLLHSKGSSSIIILPKLLKESSSYLQEGSGFVTPVTLSPADSTDAASVTDNLDEDDGYVISADHDVVSSGWDSEASYSNDDLANEYEILDSDIEM</sequence>
<dbReference type="AlphaFoldDB" id="A0AAV5QU96"/>
<dbReference type="PANTHER" id="PTHR15090">
    <property type="entry name" value="SEQUESTOSOME 1-RELATED"/>
    <property type="match status" value="1"/>
</dbReference>
<dbReference type="InterPro" id="IPR000433">
    <property type="entry name" value="Znf_ZZ"/>
</dbReference>
<feature type="domain" description="ZZ-type" evidence="6">
    <location>
        <begin position="422"/>
        <end position="483"/>
    </location>
</feature>
<comment type="caution">
    <text evidence="7">The sequence shown here is derived from an EMBL/GenBank/DDBJ whole genome shotgun (WGS) entry which is preliminary data.</text>
</comment>
<evidence type="ECO:0000313" key="7">
    <source>
        <dbReference type="EMBL" id="GMM38289.1"/>
    </source>
</evidence>
<dbReference type="GO" id="GO:0007032">
    <property type="term" value="P:endosome organization"/>
    <property type="evidence" value="ECO:0007669"/>
    <property type="project" value="TreeGrafter"/>
</dbReference>
<dbReference type="GO" id="GO:0035973">
    <property type="term" value="P:aggrephagy"/>
    <property type="evidence" value="ECO:0007669"/>
    <property type="project" value="TreeGrafter"/>
</dbReference>
<dbReference type="Pfam" id="PF00569">
    <property type="entry name" value="ZZ"/>
    <property type="match status" value="3"/>
</dbReference>
<feature type="domain" description="ZZ-type" evidence="6">
    <location>
        <begin position="334"/>
        <end position="394"/>
    </location>
</feature>
<dbReference type="RefSeq" id="XP_064855285.1">
    <property type="nucleotide sequence ID" value="XM_064999213.1"/>
</dbReference>
<dbReference type="EMBL" id="BTFZ01000019">
    <property type="protein sequence ID" value="GMM38289.1"/>
    <property type="molecule type" value="Genomic_DNA"/>
</dbReference>
<keyword evidence="1" id="KW-0479">Metal-binding</keyword>
<dbReference type="GO" id="GO:0008270">
    <property type="term" value="F:zinc ion binding"/>
    <property type="evidence" value="ECO:0007669"/>
    <property type="project" value="UniProtKB-KW"/>
</dbReference>
<dbReference type="PANTHER" id="PTHR15090:SF0">
    <property type="entry name" value="SEQUESTOSOME-1"/>
    <property type="match status" value="1"/>
</dbReference>
<feature type="region of interest" description="Disordered" evidence="5">
    <location>
        <begin position="135"/>
        <end position="163"/>
    </location>
</feature>
<dbReference type="Gene3D" id="3.30.60.90">
    <property type="match status" value="4"/>
</dbReference>
<dbReference type="GO" id="GO:0016235">
    <property type="term" value="C:aggresome"/>
    <property type="evidence" value="ECO:0007669"/>
    <property type="project" value="TreeGrafter"/>
</dbReference>
<accession>A0AAV5QU96</accession>
<dbReference type="GO" id="GO:0005080">
    <property type="term" value="F:protein kinase C binding"/>
    <property type="evidence" value="ECO:0007669"/>
    <property type="project" value="TreeGrafter"/>
</dbReference>
<name>A0AAV5QU96_9ASCO</name>
<dbReference type="PROSITE" id="PS50135">
    <property type="entry name" value="ZF_ZZ_2"/>
    <property type="match status" value="3"/>
</dbReference>
<dbReference type="GO" id="GO:0044753">
    <property type="term" value="C:amphisome"/>
    <property type="evidence" value="ECO:0007669"/>
    <property type="project" value="TreeGrafter"/>
</dbReference>
<keyword evidence="3" id="KW-0862">Zinc</keyword>
<keyword evidence="2 4" id="KW-0863">Zinc-finger</keyword>
<evidence type="ECO:0000256" key="3">
    <source>
        <dbReference type="ARBA" id="ARBA00022833"/>
    </source>
</evidence>
<dbReference type="GO" id="GO:0000423">
    <property type="term" value="P:mitophagy"/>
    <property type="evidence" value="ECO:0007669"/>
    <property type="project" value="TreeGrafter"/>
</dbReference>
<reference evidence="7 8" key="1">
    <citation type="journal article" date="2023" name="Elife">
        <title>Identification of key yeast species and microbe-microbe interactions impacting larval growth of Drosophila in the wild.</title>
        <authorList>
            <person name="Mure A."/>
            <person name="Sugiura Y."/>
            <person name="Maeda R."/>
            <person name="Honda K."/>
            <person name="Sakurai N."/>
            <person name="Takahashi Y."/>
            <person name="Watada M."/>
            <person name="Katoh T."/>
            <person name="Gotoh A."/>
            <person name="Gotoh Y."/>
            <person name="Taniguchi I."/>
            <person name="Nakamura K."/>
            <person name="Hayashi T."/>
            <person name="Katayama T."/>
            <person name="Uemura T."/>
            <person name="Hattori Y."/>
        </authorList>
    </citation>
    <scope>NUCLEOTIDE SEQUENCE [LARGE SCALE GENOMIC DNA]</scope>
    <source>
        <strain evidence="7 8">SC-9</strain>
    </source>
</reference>
<dbReference type="Proteomes" id="UP001360560">
    <property type="component" value="Unassembled WGS sequence"/>
</dbReference>
<evidence type="ECO:0000313" key="8">
    <source>
        <dbReference type="Proteomes" id="UP001360560"/>
    </source>
</evidence>
<feature type="compositionally biased region" description="Basic and acidic residues" evidence="5">
    <location>
        <begin position="148"/>
        <end position="160"/>
    </location>
</feature>
<evidence type="ECO:0000256" key="1">
    <source>
        <dbReference type="ARBA" id="ARBA00022723"/>
    </source>
</evidence>
<proteinExistence type="predicted"/>
<dbReference type="SUPFAM" id="SSF57850">
    <property type="entry name" value="RING/U-box"/>
    <property type="match status" value="4"/>
</dbReference>
<organism evidence="7 8">
    <name type="scientific">Saccharomycopsis crataegensis</name>
    <dbReference type="NCBI Taxonomy" id="43959"/>
    <lineage>
        <taxon>Eukaryota</taxon>
        <taxon>Fungi</taxon>
        <taxon>Dikarya</taxon>
        <taxon>Ascomycota</taxon>
        <taxon>Saccharomycotina</taxon>
        <taxon>Saccharomycetes</taxon>
        <taxon>Saccharomycopsidaceae</taxon>
        <taxon>Saccharomycopsis</taxon>
    </lineage>
</organism>